<evidence type="ECO:0000313" key="1">
    <source>
        <dbReference type="EMBL" id="MFC3637348.1"/>
    </source>
</evidence>
<comment type="caution">
    <text evidence="1">The sequence shown here is derived from an EMBL/GenBank/DDBJ whole genome shotgun (WGS) entry which is preliminary data.</text>
</comment>
<gene>
    <name evidence="1" type="ORF">ACFONL_08115</name>
</gene>
<dbReference type="RefSeq" id="WP_191320511.1">
    <property type="nucleotide sequence ID" value="NZ_BNCG01000018.1"/>
</dbReference>
<dbReference type="Pfam" id="PF04380">
    <property type="entry name" value="BMFP"/>
    <property type="match status" value="1"/>
</dbReference>
<proteinExistence type="predicted"/>
<dbReference type="EMBL" id="JBHRYC010000037">
    <property type="protein sequence ID" value="MFC3637348.1"/>
    <property type="molecule type" value="Genomic_DNA"/>
</dbReference>
<name>A0ABV7UG88_9HYPH</name>
<dbReference type="Proteomes" id="UP001595704">
    <property type="component" value="Unassembled WGS sequence"/>
</dbReference>
<protein>
    <submittedName>
        <fullName evidence="1">Accessory factor UbiK family protein</fullName>
    </submittedName>
</protein>
<organism evidence="1 2">
    <name type="scientific">Camelimonas fluminis</name>
    <dbReference type="NCBI Taxonomy" id="1576911"/>
    <lineage>
        <taxon>Bacteria</taxon>
        <taxon>Pseudomonadati</taxon>
        <taxon>Pseudomonadota</taxon>
        <taxon>Alphaproteobacteria</taxon>
        <taxon>Hyphomicrobiales</taxon>
        <taxon>Chelatococcaceae</taxon>
        <taxon>Camelimonas</taxon>
    </lineage>
</organism>
<dbReference type="InterPro" id="IPR007475">
    <property type="entry name" value="UbiK"/>
</dbReference>
<keyword evidence="2" id="KW-1185">Reference proteome</keyword>
<accession>A0ABV7UG88</accession>
<reference evidence="2" key="1">
    <citation type="journal article" date="2019" name="Int. J. Syst. Evol. Microbiol.">
        <title>The Global Catalogue of Microorganisms (GCM) 10K type strain sequencing project: providing services to taxonomists for standard genome sequencing and annotation.</title>
        <authorList>
            <consortium name="The Broad Institute Genomics Platform"/>
            <consortium name="The Broad Institute Genome Sequencing Center for Infectious Disease"/>
            <person name="Wu L."/>
            <person name="Ma J."/>
        </authorList>
    </citation>
    <scope>NUCLEOTIDE SEQUENCE [LARGE SCALE GENOMIC DNA]</scope>
    <source>
        <strain evidence="2">KCTC 42282</strain>
    </source>
</reference>
<sequence>MPIGSNRLFDELSRLATDAMGAAEGVRREAGAVARGQIDRLTQTLDLVSREEFEAVRDMAIAAREENDRLAARIAALEAQLGEARPVAPAADATDAPTD</sequence>
<evidence type="ECO:0000313" key="2">
    <source>
        <dbReference type="Proteomes" id="UP001595704"/>
    </source>
</evidence>